<dbReference type="Pfam" id="PF05717">
    <property type="entry name" value="TnpB_IS66"/>
    <property type="match status" value="1"/>
</dbReference>
<dbReference type="Proteomes" id="UP000188181">
    <property type="component" value="Chromosome"/>
</dbReference>
<reference evidence="3" key="2">
    <citation type="submission" date="2017-02" db="EMBL/GenBank/DDBJ databases">
        <title>Comparative genomics and description of representatives of a novel lineage of planctomycetes thriving in anoxic sediments.</title>
        <authorList>
            <person name="Spring S."/>
            <person name="Bunk B."/>
            <person name="Sproer C."/>
            <person name="Klenk H.-P."/>
        </authorList>
    </citation>
    <scope>NUCLEOTIDE SEQUENCE [LARGE SCALE GENOMIC DNA]</scope>
    <source>
        <strain evidence="3">SM-Chi-D1</strain>
    </source>
</reference>
<dbReference type="NCBIfam" id="NF033819">
    <property type="entry name" value="IS66_TnpB"/>
    <property type="match status" value="1"/>
</dbReference>
<proteinExistence type="predicted"/>
<name>A0A1Q2MFS4_9BACT</name>
<dbReference type="EMBL" id="CP019646">
    <property type="protein sequence ID" value="AQQ70942.1"/>
    <property type="molecule type" value="Genomic_DNA"/>
</dbReference>
<dbReference type="EMBL" id="CP019646">
    <property type="protein sequence ID" value="AQQ70726.1"/>
    <property type="molecule type" value="Genomic_DNA"/>
</dbReference>
<dbReference type="AlphaFoldDB" id="A0A1Q2MFS4"/>
<dbReference type="EMBL" id="CP019646">
    <property type="protein sequence ID" value="AQQ71499.1"/>
    <property type="molecule type" value="Genomic_DNA"/>
</dbReference>
<reference evidence="4" key="1">
    <citation type="submission" date="2017-02" db="EMBL/GenBank/DDBJ databases">
        <title>Comparative genomics and description of representatives of a novel lineage of planctomycetes thriving in anoxic sediments.</title>
        <authorList>
            <person name="Spring S."/>
            <person name="Bunk B."/>
            <person name="Sproer C."/>
        </authorList>
    </citation>
    <scope>NUCLEOTIDE SEQUENCE [LARGE SCALE GENOMIC DNA]</scope>
    <source>
        <strain evidence="4">SM-Chi-D1</strain>
    </source>
</reference>
<evidence type="ECO:0000313" key="1">
    <source>
        <dbReference type="EMBL" id="AQQ70726.1"/>
    </source>
</evidence>
<dbReference type="KEGG" id="pbas:SMSP2_01087"/>
<gene>
    <name evidence="1" type="ORF">SMSP2_01087</name>
    <name evidence="2" type="ORF">SMSP2_01306</name>
    <name evidence="3" type="ORF">SMSP2_01873</name>
</gene>
<dbReference type="PANTHER" id="PTHR36455">
    <property type="match status" value="1"/>
</dbReference>
<evidence type="ECO:0000313" key="3">
    <source>
        <dbReference type="EMBL" id="AQQ71499.1"/>
    </source>
</evidence>
<dbReference type="InterPro" id="IPR008878">
    <property type="entry name" value="Transposase_IS66_Orf2"/>
</dbReference>
<protein>
    <submittedName>
        <fullName evidence="3">IS66 Orf2 like protein</fullName>
    </submittedName>
</protein>
<dbReference type="KEGG" id="pbas:SMSP2_01873"/>
<evidence type="ECO:0000313" key="2">
    <source>
        <dbReference type="EMBL" id="AQQ70942.1"/>
    </source>
</evidence>
<organism evidence="3 4">
    <name type="scientific">Limihaloglobus sulfuriphilus</name>
    <dbReference type="NCBI Taxonomy" id="1851148"/>
    <lineage>
        <taxon>Bacteria</taxon>
        <taxon>Pseudomonadati</taxon>
        <taxon>Planctomycetota</taxon>
        <taxon>Phycisphaerae</taxon>
        <taxon>Sedimentisphaerales</taxon>
        <taxon>Sedimentisphaeraceae</taxon>
        <taxon>Limihaloglobus</taxon>
    </lineage>
</organism>
<dbReference type="OrthoDB" id="4956084at2"/>
<dbReference type="KEGG" id="pbas:SMSP2_01306"/>
<dbReference type="RefSeq" id="WP_146682968.1">
    <property type="nucleotide sequence ID" value="NZ_CP019646.1"/>
</dbReference>
<sequence length="119" mass="14152">MLTLPSSVRIFIYTQPTDMRCGFNKLSMLTESFMLKDPLSGHLFVFFNKHGDKCKILFWDRTGFAIWYKRLEEGTFEKLKNPSKQPSIEVDISKLTWILEGIDLFKARRRKRYERKTPP</sequence>
<dbReference type="PANTHER" id="PTHR36455:SF1">
    <property type="entry name" value="BLR8292 PROTEIN"/>
    <property type="match status" value="1"/>
</dbReference>
<accession>A0A1Q2MFS4</accession>
<keyword evidence="4" id="KW-1185">Reference proteome</keyword>
<evidence type="ECO:0000313" key="4">
    <source>
        <dbReference type="Proteomes" id="UP000188181"/>
    </source>
</evidence>
<dbReference type="STRING" id="1851148.SMSP2_01087"/>